<accession>A0A164L0G2</accession>
<dbReference type="FunFam" id="3.30.420.10:FF:000032">
    <property type="entry name" value="Retrovirus-related Pol polyprotein from transposon 297-like Protein"/>
    <property type="match status" value="1"/>
</dbReference>
<feature type="compositionally biased region" description="Basic and acidic residues" evidence="2">
    <location>
        <begin position="173"/>
        <end position="183"/>
    </location>
</feature>
<dbReference type="STRING" id="35525.A0A164L0G2"/>
<dbReference type="GO" id="GO:0042575">
    <property type="term" value="C:DNA polymerase complex"/>
    <property type="evidence" value="ECO:0007669"/>
    <property type="project" value="UniProtKB-ARBA"/>
</dbReference>
<dbReference type="InterPro" id="IPR043502">
    <property type="entry name" value="DNA/RNA_pol_sf"/>
</dbReference>
<sequence>MDNFTKVFRSARKIVTRFTTKNKTARKNQGPTSKIVYSQIQPQIAPDNESPSNINLLTDNEVEEHNLVTQWDRIWEEDTTHLESDHYETPPLEILRQAQVLTAEDRGQQRIENQATQLFFDENLTTLKTDTTGTPSFNKRYADLQLEDWVKQETSWNSTNSITQSKQPPMKPSNERSKKDSWEKTWNTNTEPRSTAKLARGGHLIVSHEVIEQLSRDKFMNRLAPQLHGRLFCKDFPSFDQMIETAERHDLALELKNSRENQVAGDAAGPLMKKEDEAKNISDPMREVIRSELAKNAETRKPERREQRNGQYDTSEKFCKYHNLYGHDTNNCALVDEESPDLLVQSFIVVDDITENCVLGLDAVYGHKFIFNCNEQTIYRMRKPDQPTHEPVMITPRKITIPPYTAQVGVRLDPCVSKKQGNGLFRIVIINETHKQITIPRFRVLEYLGKTGLFKLTIDRQGKGPILSELSTTKRSRGGNHPRTTQTQDYTTICFSMGITHCSGYWQIEMDEQSKEKTAFIVDNNLYEWNRLAFGLTNAPGTFQRLMNFLLTGVLVQSKGQPKDGIKWGLKEEKTFEALRKSLITEPVLSHPDFGKEYIIFTDANDHGLGAVPSQEIDGKDKPIAYASRHLNDSERKYSTPFMIVSDHRPLQWLQTFKDETGRLGRWSIMLGNLTYTVQYRPGRVNENADFQSRITVVAVQVQPKDADKNGLLWEEDRRQMPTWAREFELFTVEDGKFCRLYTPHSEKRRQFVQKQVVVLASLRQALVEEYHDSPLSGHLAYQRTSRQRRSDNRALLHSLQPAQAPFETLGLDFLGPINPTSFEGNNHILVITDYFTMWVKVVAFPDQTAVTTCKALVEKVINYHGPPRVIILDRGTNFTPELFNELSKALRIKHCTTTAYDPQTNGLTELFNKTVVEMLRKYISEGYKNWEDMLGHVAFAYRHSINSSTHETPYFLNHGRDAVMPIDRWLQPTPSDPITSQDYKSQTMIRLFKAFHLVNENLEKARVQQK</sequence>
<evidence type="ECO:0000259" key="3">
    <source>
        <dbReference type="PROSITE" id="PS50994"/>
    </source>
</evidence>
<dbReference type="Proteomes" id="UP000076858">
    <property type="component" value="Unassembled WGS sequence"/>
</dbReference>
<dbReference type="CDD" id="cd09274">
    <property type="entry name" value="RNase_HI_RT_Ty3"/>
    <property type="match status" value="1"/>
</dbReference>
<evidence type="ECO:0000313" key="5">
    <source>
        <dbReference type="Proteomes" id="UP000076858"/>
    </source>
</evidence>
<reference evidence="4 5" key="1">
    <citation type="submission" date="2016-03" db="EMBL/GenBank/DDBJ databases">
        <title>EvidentialGene: Evidence-directed Construction of Genes on Genomes.</title>
        <authorList>
            <person name="Gilbert D.G."/>
            <person name="Choi J.-H."/>
            <person name="Mockaitis K."/>
            <person name="Colbourne J."/>
            <person name="Pfrender M."/>
        </authorList>
    </citation>
    <scope>NUCLEOTIDE SEQUENCE [LARGE SCALE GENOMIC DNA]</scope>
    <source>
        <strain evidence="4 5">Xinb3</strain>
        <tissue evidence="4">Complete organism</tissue>
    </source>
</reference>
<dbReference type="Pfam" id="PF00078">
    <property type="entry name" value="RVT_1"/>
    <property type="match status" value="1"/>
</dbReference>
<dbReference type="GO" id="GO:0003824">
    <property type="term" value="F:catalytic activity"/>
    <property type="evidence" value="ECO:0007669"/>
    <property type="project" value="UniProtKB-KW"/>
</dbReference>
<keyword evidence="5" id="KW-1185">Reference proteome</keyword>
<dbReference type="Gene3D" id="3.30.420.10">
    <property type="entry name" value="Ribonuclease H-like superfamily/Ribonuclease H"/>
    <property type="match status" value="1"/>
</dbReference>
<evidence type="ECO:0000256" key="1">
    <source>
        <dbReference type="ARBA" id="ARBA00023268"/>
    </source>
</evidence>
<dbReference type="GO" id="GO:0015074">
    <property type="term" value="P:DNA integration"/>
    <property type="evidence" value="ECO:0007669"/>
    <property type="project" value="InterPro"/>
</dbReference>
<dbReference type="Gene3D" id="3.30.70.270">
    <property type="match status" value="1"/>
</dbReference>
<dbReference type="OrthoDB" id="6382339at2759"/>
<feature type="region of interest" description="Disordered" evidence="2">
    <location>
        <begin position="155"/>
        <end position="192"/>
    </location>
</feature>
<dbReference type="InterPro" id="IPR043128">
    <property type="entry name" value="Rev_trsase/Diguanyl_cyclase"/>
</dbReference>
<feature type="domain" description="Integrase catalytic" evidence="3">
    <location>
        <begin position="802"/>
        <end position="974"/>
    </location>
</feature>
<dbReference type="InterPro" id="IPR001584">
    <property type="entry name" value="Integrase_cat-core"/>
</dbReference>
<dbReference type="InterPro" id="IPR041577">
    <property type="entry name" value="RT_RNaseH_2"/>
</dbReference>
<dbReference type="Gene3D" id="3.10.10.10">
    <property type="entry name" value="HIV Type 1 Reverse Transcriptase, subunit A, domain 1"/>
    <property type="match status" value="1"/>
</dbReference>
<dbReference type="Pfam" id="PF00665">
    <property type="entry name" value="rve"/>
    <property type="match status" value="1"/>
</dbReference>
<dbReference type="PROSITE" id="PS50994">
    <property type="entry name" value="INTEGRASE"/>
    <property type="match status" value="1"/>
</dbReference>
<dbReference type="SUPFAM" id="SSF56672">
    <property type="entry name" value="DNA/RNA polymerases"/>
    <property type="match status" value="1"/>
</dbReference>
<dbReference type="InterPro" id="IPR012337">
    <property type="entry name" value="RNaseH-like_sf"/>
</dbReference>
<evidence type="ECO:0000313" key="4">
    <source>
        <dbReference type="EMBL" id="KZS03690.1"/>
    </source>
</evidence>
<dbReference type="InterPro" id="IPR000477">
    <property type="entry name" value="RT_dom"/>
</dbReference>
<gene>
    <name evidence="4" type="ORF">APZ42_033520</name>
</gene>
<dbReference type="GO" id="GO:0071897">
    <property type="term" value="P:DNA biosynthetic process"/>
    <property type="evidence" value="ECO:0007669"/>
    <property type="project" value="UniProtKB-ARBA"/>
</dbReference>
<dbReference type="GO" id="GO:0003676">
    <property type="term" value="F:nucleic acid binding"/>
    <property type="evidence" value="ECO:0007669"/>
    <property type="project" value="InterPro"/>
</dbReference>
<feature type="compositionally biased region" description="Polar residues" evidence="2">
    <location>
        <begin position="155"/>
        <end position="167"/>
    </location>
</feature>
<dbReference type="PANTHER" id="PTHR37984">
    <property type="entry name" value="PROTEIN CBG26694"/>
    <property type="match status" value="1"/>
</dbReference>
<name>A0A164L0G2_9CRUS</name>
<comment type="caution">
    <text evidence="4">The sequence shown here is derived from an EMBL/GenBank/DDBJ whole genome shotgun (WGS) entry which is preliminary data.</text>
</comment>
<evidence type="ECO:0000256" key="2">
    <source>
        <dbReference type="SAM" id="MobiDB-lite"/>
    </source>
</evidence>
<dbReference type="PANTHER" id="PTHR37984:SF5">
    <property type="entry name" value="PROTEIN NYNRIN-LIKE"/>
    <property type="match status" value="1"/>
</dbReference>
<feature type="region of interest" description="Disordered" evidence="2">
    <location>
        <begin position="292"/>
        <end position="312"/>
    </location>
</feature>
<dbReference type="InterPro" id="IPR036397">
    <property type="entry name" value="RNaseH_sf"/>
</dbReference>
<proteinExistence type="predicted"/>
<dbReference type="AlphaFoldDB" id="A0A164L0G2"/>
<organism evidence="4 5">
    <name type="scientific">Daphnia magna</name>
    <dbReference type="NCBI Taxonomy" id="35525"/>
    <lineage>
        <taxon>Eukaryota</taxon>
        <taxon>Metazoa</taxon>
        <taxon>Ecdysozoa</taxon>
        <taxon>Arthropoda</taxon>
        <taxon>Crustacea</taxon>
        <taxon>Branchiopoda</taxon>
        <taxon>Diplostraca</taxon>
        <taxon>Cladocera</taxon>
        <taxon>Anomopoda</taxon>
        <taxon>Daphniidae</taxon>
        <taxon>Daphnia</taxon>
    </lineage>
</organism>
<dbReference type="EMBL" id="LRGB01003218">
    <property type="protein sequence ID" value="KZS03690.1"/>
    <property type="molecule type" value="Genomic_DNA"/>
</dbReference>
<keyword evidence="1" id="KW-0511">Multifunctional enzyme</keyword>
<dbReference type="Gene3D" id="3.10.20.370">
    <property type="match status" value="1"/>
</dbReference>
<protein>
    <recommendedName>
        <fullName evidence="3">Integrase catalytic domain-containing protein</fullName>
    </recommendedName>
</protein>
<dbReference type="SUPFAM" id="SSF53098">
    <property type="entry name" value="Ribonuclease H-like"/>
    <property type="match status" value="1"/>
</dbReference>
<dbReference type="Pfam" id="PF17919">
    <property type="entry name" value="RT_RNaseH_2"/>
    <property type="match status" value="1"/>
</dbReference>
<dbReference type="InterPro" id="IPR050951">
    <property type="entry name" value="Retrovirus_Pol_polyprotein"/>
</dbReference>